<keyword evidence="13" id="KW-1185">Reference proteome</keyword>
<evidence type="ECO:0000256" key="7">
    <source>
        <dbReference type="ARBA" id="ARBA00022801"/>
    </source>
</evidence>
<sequence length="684" mass="72770">MAILRAHQAARQLVAIAALVAAVLVQEAHAFIKIRSGSFVDENCQEFFFSGYNTWQLLETAAGKASGDVGKQFDAAVANNLTTVRMFGFGTMGGFALQSSIGSYNEQAFQAFDKVLDLAAKRQLRLVIALANNWDQDSNADNKKFYVGGGSNADDFYTLASARQAYKNHLKVVTSRKNTVNGKIYCEDPVIVAWNLINEPRCDALGCNKNIQAWVGEMAPYLKSLDPNHLITIGMDGFYDRRSCQAAAGNPSSWAGYTGQDFLPQHAVAAIDFAAIHLWPDNWKRTEESFGKIWLTTHSANGAQLQKPVVLEEFGKGVGGELAKGETAAQRLGWYKEVYNLVEQQLQSKSPLKGILFWRWDGVTAAVQDSAVGDNALNVATSSDVFQQVIKPFSSRIAQYGQTVAGCTPTTPGTVSAASIGAASDSTGPGPENFQAPDSATCCSNDCNTLYGLLNATVTQSAPEASAGACCNACKSTTGCTAWNYCYCELGCAGGIAKGTCQLKNLANAFYPEAKTTGEGAGWIGGVPGRNDVVQTWLCQPGGNTPCPSITDATTCPADQLKASLQCPDPSCNAKAQNVDGEVVVFDVNSLQPQKVVYNAADCCAQCKKTSGCNTWTFCNSPDGCSSDCPSNVATAKATGGKTFGPYGGCQGDHFPYQQCSLKASTAKKVYEAGELQPYTSGFL</sequence>
<evidence type="ECO:0000256" key="5">
    <source>
        <dbReference type="ARBA" id="ARBA00022525"/>
    </source>
</evidence>
<evidence type="ECO:0000256" key="6">
    <source>
        <dbReference type="ARBA" id="ARBA00022729"/>
    </source>
</evidence>
<organism evidence="12 13">
    <name type="scientific">Coccomyxa viridis</name>
    <dbReference type="NCBI Taxonomy" id="1274662"/>
    <lineage>
        <taxon>Eukaryota</taxon>
        <taxon>Viridiplantae</taxon>
        <taxon>Chlorophyta</taxon>
        <taxon>core chlorophytes</taxon>
        <taxon>Trebouxiophyceae</taxon>
        <taxon>Trebouxiophyceae incertae sedis</taxon>
        <taxon>Coccomyxaceae</taxon>
        <taxon>Coccomyxa</taxon>
    </lineage>
</organism>
<evidence type="ECO:0000256" key="4">
    <source>
        <dbReference type="ARBA" id="ARBA00012706"/>
    </source>
</evidence>
<dbReference type="EC" id="3.2.1.78" evidence="4"/>
<dbReference type="Gene3D" id="3.20.20.80">
    <property type="entry name" value="Glycosidases"/>
    <property type="match status" value="1"/>
</dbReference>
<dbReference type="InterPro" id="IPR045053">
    <property type="entry name" value="MAN-like"/>
</dbReference>
<evidence type="ECO:0000256" key="1">
    <source>
        <dbReference type="ARBA" id="ARBA00001678"/>
    </source>
</evidence>
<proteinExistence type="inferred from homology"/>
<dbReference type="PANTHER" id="PTHR31451:SF39">
    <property type="entry name" value="MANNAN ENDO-1,4-BETA-MANNOSIDASE 1"/>
    <property type="match status" value="1"/>
</dbReference>
<keyword evidence="8" id="KW-0326">Glycosidase</keyword>
<reference evidence="12 13" key="1">
    <citation type="submission" date="2024-06" db="EMBL/GenBank/DDBJ databases">
        <authorList>
            <person name="Kraege A."/>
            <person name="Thomma B."/>
        </authorList>
    </citation>
    <scope>NUCLEOTIDE SEQUENCE [LARGE SCALE GENOMIC DNA]</scope>
</reference>
<name>A0ABP1G8D2_9CHLO</name>
<evidence type="ECO:0000256" key="3">
    <source>
        <dbReference type="ARBA" id="ARBA00005641"/>
    </source>
</evidence>
<dbReference type="Gene3D" id="3.50.4.10">
    <property type="entry name" value="Hepatocyte Growth Factor"/>
    <property type="match status" value="1"/>
</dbReference>
<feature type="signal peptide" evidence="9">
    <location>
        <begin position="1"/>
        <end position="30"/>
    </location>
</feature>
<comment type="catalytic activity">
    <reaction evidence="1">
        <text>Random hydrolysis of (1-&gt;4)-beta-D-mannosidic linkages in mannans, galactomannans and glucomannans.</text>
        <dbReference type="EC" id="3.2.1.78"/>
    </reaction>
</comment>
<dbReference type="Pfam" id="PF26410">
    <property type="entry name" value="GH5_mannosidase"/>
    <property type="match status" value="1"/>
</dbReference>
<evidence type="ECO:0000313" key="13">
    <source>
        <dbReference type="Proteomes" id="UP001497392"/>
    </source>
</evidence>
<evidence type="ECO:0000259" key="10">
    <source>
        <dbReference type="Pfam" id="PF14295"/>
    </source>
</evidence>
<keyword evidence="7" id="KW-0378">Hydrolase</keyword>
<comment type="similarity">
    <text evidence="3">Belongs to the glycosyl hydrolase 5 (cellulase A) family.</text>
</comment>
<feature type="domain" description="Glycoside hydrolase family 5" evidence="11">
    <location>
        <begin position="30"/>
        <end position="368"/>
    </location>
</feature>
<protein>
    <recommendedName>
        <fullName evidence="4">mannan endo-1,4-beta-mannosidase</fullName>
        <ecNumber evidence="4">3.2.1.78</ecNumber>
    </recommendedName>
</protein>
<dbReference type="SUPFAM" id="SSF51445">
    <property type="entry name" value="(Trans)glycosidases"/>
    <property type="match status" value="1"/>
</dbReference>
<keyword evidence="6 9" id="KW-0732">Signal</keyword>
<evidence type="ECO:0000256" key="9">
    <source>
        <dbReference type="SAM" id="SignalP"/>
    </source>
</evidence>
<evidence type="ECO:0000259" key="11">
    <source>
        <dbReference type="Pfam" id="PF26410"/>
    </source>
</evidence>
<feature type="chain" id="PRO_5045242508" description="mannan endo-1,4-beta-mannosidase" evidence="9">
    <location>
        <begin position="31"/>
        <end position="684"/>
    </location>
</feature>
<dbReference type="InterPro" id="IPR018087">
    <property type="entry name" value="Glyco_hydro_5_CS"/>
</dbReference>
<evidence type="ECO:0000256" key="8">
    <source>
        <dbReference type="ARBA" id="ARBA00023295"/>
    </source>
</evidence>
<dbReference type="EMBL" id="CAXHTA020000018">
    <property type="protein sequence ID" value="CAL5228479.1"/>
    <property type="molecule type" value="Genomic_DNA"/>
</dbReference>
<feature type="domain" description="Apple" evidence="10">
    <location>
        <begin position="463"/>
        <end position="504"/>
    </location>
</feature>
<dbReference type="InterPro" id="IPR017853">
    <property type="entry name" value="GH"/>
</dbReference>
<dbReference type="Proteomes" id="UP001497392">
    <property type="component" value="Unassembled WGS sequence"/>
</dbReference>
<dbReference type="PROSITE" id="PS00659">
    <property type="entry name" value="GLYCOSYL_HYDROL_F5"/>
    <property type="match status" value="1"/>
</dbReference>
<dbReference type="PANTHER" id="PTHR31451">
    <property type="match status" value="1"/>
</dbReference>
<evidence type="ECO:0000256" key="2">
    <source>
        <dbReference type="ARBA" id="ARBA00004613"/>
    </source>
</evidence>
<feature type="domain" description="Apple" evidence="10">
    <location>
        <begin position="597"/>
        <end position="629"/>
    </location>
</feature>
<evidence type="ECO:0000313" key="12">
    <source>
        <dbReference type="EMBL" id="CAL5228479.1"/>
    </source>
</evidence>
<keyword evidence="5" id="KW-0964">Secreted</keyword>
<dbReference type="Pfam" id="PF14295">
    <property type="entry name" value="PAN_4"/>
    <property type="match status" value="2"/>
</dbReference>
<dbReference type="InterPro" id="IPR003609">
    <property type="entry name" value="Pan_app"/>
</dbReference>
<accession>A0ABP1G8D2</accession>
<comment type="subcellular location">
    <subcellularLocation>
        <location evidence="2">Secreted</location>
    </subcellularLocation>
</comment>
<comment type="caution">
    <text evidence="12">The sequence shown here is derived from an EMBL/GenBank/DDBJ whole genome shotgun (WGS) entry which is preliminary data.</text>
</comment>
<gene>
    <name evidence="12" type="primary">g11621</name>
    <name evidence="12" type="ORF">VP750_LOCUS10385</name>
</gene>
<dbReference type="InterPro" id="IPR001547">
    <property type="entry name" value="Glyco_hydro_5"/>
</dbReference>